<protein>
    <submittedName>
        <fullName evidence="1">Uncharacterized protein</fullName>
    </submittedName>
</protein>
<proteinExistence type="predicted"/>
<reference evidence="1" key="2">
    <citation type="submission" date="2023-05" db="EMBL/GenBank/DDBJ databases">
        <authorList>
            <person name="Fouks B."/>
        </authorList>
    </citation>
    <scope>NUCLEOTIDE SEQUENCE</scope>
    <source>
        <strain evidence="1">Stay&amp;Tobe</strain>
        <tissue evidence="1">Testes</tissue>
    </source>
</reference>
<reference evidence="1" key="1">
    <citation type="journal article" date="2023" name="IScience">
        <title>Live-bearing cockroach genome reveals convergent evolutionary mechanisms linked to viviparity in insects and beyond.</title>
        <authorList>
            <person name="Fouks B."/>
            <person name="Harrison M.C."/>
            <person name="Mikhailova A.A."/>
            <person name="Marchal E."/>
            <person name="English S."/>
            <person name="Carruthers M."/>
            <person name="Jennings E.C."/>
            <person name="Chiamaka E.L."/>
            <person name="Frigard R.A."/>
            <person name="Pippel M."/>
            <person name="Attardo G.M."/>
            <person name="Benoit J.B."/>
            <person name="Bornberg-Bauer E."/>
            <person name="Tobe S.S."/>
        </authorList>
    </citation>
    <scope>NUCLEOTIDE SEQUENCE</scope>
    <source>
        <strain evidence="1">Stay&amp;Tobe</strain>
    </source>
</reference>
<dbReference type="Proteomes" id="UP001233999">
    <property type="component" value="Unassembled WGS sequence"/>
</dbReference>
<sequence>MKYSQLNEFLANSSTLHFIFASKKALERIMDFPATHFIGTEWASESNTVPFRL</sequence>
<accession>A0AAD8AMC8</accession>
<feature type="non-terminal residue" evidence="1">
    <location>
        <position position="53"/>
    </location>
</feature>
<dbReference type="EMBL" id="JASPKZ010000004">
    <property type="protein sequence ID" value="KAJ9601743.1"/>
    <property type="molecule type" value="Genomic_DNA"/>
</dbReference>
<evidence type="ECO:0000313" key="1">
    <source>
        <dbReference type="EMBL" id="KAJ9601743.1"/>
    </source>
</evidence>
<keyword evidence="2" id="KW-1185">Reference proteome</keyword>
<organism evidence="1 2">
    <name type="scientific">Diploptera punctata</name>
    <name type="common">Pacific beetle cockroach</name>
    <dbReference type="NCBI Taxonomy" id="6984"/>
    <lineage>
        <taxon>Eukaryota</taxon>
        <taxon>Metazoa</taxon>
        <taxon>Ecdysozoa</taxon>
        <taxon>Arthropoda</taxon>
        <taxon>Hexapoda</taxon>
        <taxon>Insecta</taxon>
        <taxon>Pterygota</taxon>
        <taxon>Neoptera</taxon>
        <taxon>Polyneoptera</taxon>
        <taxon>Dictyoptera</taxon>
        <taxon>Blattodea</taxon>
        <taxon>Blaberoidea</taxon>
        <taxon>Blaberidae</taxon>
        <taxon>Diplopterinae</taxon>
        <taxon>Diploptera</taxon>
    </lineage>
</organism>
<gene>
    <name evidence="1" type="ORF">L9F63_000134</name>
</gene>
<evidence type="ECO:0000313" key="2">
    <source>
        <dbReference type="Proteomes" id="UP001233999"/>
    </source>
</evidence>
<name>A0AAD8AMC8_DIPPU</name>
<comment type="caution">
    <text evidence="1">The sequence shown here is derived from an EMBL/GenBank/DDBJ whole genome shotgun (WGS) entry which is preliminary data.</text>
</comment>
<dbReference type="AlphaFoldDB" id="A0AAD8AMC8"/>